<dbReference type="Proteomes" id="UP000193380">
    <property type="component" value="Unassembled WGS sequence"/>
</dbReference>
<protein>
    <recommendedName>
        <fullName evidence="1">Reverse transcriptase domain-containing protein</fullName>
    </recommendedName>
</protein>
<dbReference type="STRING" id="8022.A0A060VYQ8"/>
<dbReference type="AlphaFoldDB" id="A0A060VYQ8"/>
<dbReference type="PANTHER" id="PTHR19446">
    <property type="entry name" value="REVERSE TRANSCRIPTASES"/>
    <property type="match status" value="1"/>
</dbReference>
<accession>A0A060VYQ8</accession>
<sequence length="366" mass="41752">MWRKSKFGFSVKSAQVSHPQEVRRVLGELERCISEMVGQGNIDLQANLTELRRDLGSFFQVKAKGALVRARFSVLKEMDAPSSSFFGLERQSGEAKGRHCLRLSDGRVTSVVGEMRERTVEFYTELYRAEVCDPMSSGRAPGVDGLPVEFYKKFWGIIGQDFFCVLCEYVVVGELLIRTCVNLRTVGLWHYSVRTTRYLPRSSNRLKSHLDSIVHKDQTYCVSGRSITDNLFLIRDMLDLLRGFNVNFGLVSLDREKAFDRVDYEYLFNVMFGKSFFFNLCEAIVCWGIMYVQGGREGISRPVWVKRGIRQGCPLSGQLYPLAIETFFGLLRRRLQGVCWTGMEVVTGIAVSPYANVSVMVRICRH</sequence>
<feature type="domain" description="Reverse transcriptase" evidence="1">
    <location>
        <begin position="203"/>
        <end position="335"/>
    </location>
</feature>
<name>A0A060VYQ8_ONCMY</name>
<gene>
    <name evidence="2" type="ORF">GSONMT00080817001</name>
</gene>
<dbReference type="InterPro" id="IPR043502">
    <property type="entry name" value="DNA/RNA_pol_sf"/>
</dbReference>
<evidence type="ECO:0000313" key="2">
    <source>
        <dbReference type="EMBL" id="CDQ59921.1"/>
    </source>
</evidence>
<dbReference type="PaxDb" id="8022-A0A060VYQ8"/>
<reference evidence="2" key="1">
    <citation type="journal article" date="2014" name="Nat. Commun.">
        <title>The rainbow trout genome provides novel insights into evolution after whole-genome duplication in vertebrates.</title>
        <authorList>
            <person name="Berthelot C."/>
            <person name="Brunet F."/>
            <person name="Chalopin D."/>
            <person name="Juanchich A."/>
            <person name="Bernard M."/>
            <person name="Noel B."/>
            <person name="Bento P."/>
            <person name="Da Silva C."/>
            <person name="Labadie K."/>
            <person name="Alberti A."/>
            <person name="Aury J.M."/>
            <person name="Louis A."/>
            <person name="Dehais P."/>
            <person name="Bardou P."/>
            <person name="Montfort J."/>
            <person name="Klopp C."/>
            <person name="Cabau C."/>
            <person name="Gaspin C."/>
            <person name="Thorgaard G.H."/>
            <person name="Boussaha M."/>
            <person name="Quillet E."/>
            <person name="Guyomard R."/>
            <person name="Galiana D."/>
            <person name="Bobe J."/>
            <person name="Volff J.N."/>
            <person name="Genet C."/>
            <person name="Wincker P."/>
            <person name="Jaillon O."/>
            <person name="Roest Crollius H."/>
            <person name="Guiguen Y."/>
        </authorList>
    </citation>
    <scope>NUCLEOTIDE SEQUENCE [LARGE SCALE GENOMIC DNA]</scope>
</reference>
<organism evidence="2 3">
    <name type="scientific">Oncorhynchus mykiss</name>
    <name type="common">Rainbow trout</name>
    <name type="synonym">Salmo gairdneri</name>
    <dbReference type="NCBI Taxonomy" id="8022"/>
    <lineage>
        <taxon>Eukaryota</taxon>
        <taxon>Metazoa</taxon>
        <taxon>Chordata</taxon>
        <taxon>Craniata</taxon>
        <taxon>Vertebrata</taxon>
        <taxon>Euteleostomi</taxon>
        <taxon>Actinopterygii</taxon>
        <taxon>Neopterygii</taxon>
        <taxon>Teleostei</taxon>
        <taxon>Protacanthopterygii</taxon>
        <taxon>Salmoniformes</taxon>
        <taxon>Salmonidae</taxon>
        <taxon>Salmoninae</taxon>
        <taxon>Oncorhynchus</taxon>
    </lineage>
</organism>
<dbReference type="SUPFAM" id="SSF56672">
    <property type="entry name" value="DNA/RNA polymerases"/>
    <property type="match status" value="1"/>
</dbReference>
<proteinExistence type="predicted"/>
<evidence type="ECO:0000313" key="3">
    <source>
        <dbReference type="Proteomes" id="UP000193380"/>
    </source>
</evidence>
<dbReference type="Pfam" id="PF00078">
    <property type="entry name" value="RVT_1"/>
    <property type="match status" value="1"/>
</dbReference>
<evidence type="ECO:0000259" key="1">
    <source>
        <dbReference type="Pfam" id="PF00078"/>
    </source>
</evidence>
<dbReference type="EMBL" id="FR904337">
    <property type="protein sequence ID" value="CDQ59921.1"/>
    <property type="molecule type" value="Genomic_DNA"/>
</dbReference>
<dbReference type="InterPro" id="IPR000477">
    <property type="entry name" value="RT_dom"/>
</dbReference>
<reference evidence="2" key="2">
    <citation type="submission" date="2014-03" db="EMBL/GenBank/DDBJ databases">
        <authorList>
            <person name="Genoscope - CEA"/>
        </authorList>
    </citation>
    <scope>NUCLEOTIDE SEQUENCE</scope>
</reference>